<sequence>MSKSHAAYIDYALRRTTNMPVEMMGSDVVRLKDYQHFVARVFLGLDSMHSLLLFHETGVGKTMTTVYILKHLKDIYTNWAIILLVKRL</sequence>
<reference evidence="2" key="1">
    <citation type="submission" date="2018-04" db="EMBL/GenBank/DDBJ databases">
        <authorList>
            <person name="Go L.Y."/>
            <person name="Mitchell J.A."/>
        </authorList>
    </citation>
    <scope>NUCLEOTIDE SEQUENCE</scope>
    <source>
        <strain evidence="2">Ger/2014/Human</strain>
    </source>
</reference>
<organismHost>
    <name type="scientific">Felis catus</name>
    <name type="common">Cat</name>
    <name type="synonym">Felis silvestris catus</name>
    <dbReference type="NCBI Taxonomy" id="9685"/>
</organismHost>
<organismHost>
    <name type="scientific">Apodemus sylvaticus</name>
    <name type="common">European woodmouse</name>
    <dbReference type="NCBI Taxonomy" id="10129"/>
</organismHost>
<dbReference type="InterPro" id="IPR000330">
    <property type="entry name" value="SNF2_N"/>
</dbReference>
<organismHost>
    <name type="scientific">Homo sapiens</name>
    <name type="common">Human</name>
    <dbReference type="NCBI Taxonomy" id="9606"/>
</organismHost>
<organism evidence="2">
    <name type="scientific">Cowpox virus</name>
    <name type="common">CPV</name>
    <dbReference type="NCBI Taxonomy" id="10243"/>
    <lineage>
        <taxon>Viruses</taxon>
        <taxon>Varidnaviria</taxon>
        <taxon>Bamfordvirae</taxon>
        <taxon>Nucleocytoviricota</taxon>
        <taxon>Pokkesviricetes</taxon>
        <taxon>Chitovirales</taxon>
        <taxon>Poxviridae</taxon>
        <taxon>Chordopoxvirinae</taxon>
        <taxon>Orthopoxvirus</taxon>
        <taxon>Orthopoxvirus cowpox</taxon>
    </lineage>
</organism>
<evidence type="ECO:0000313" key="2">
    <source>
        <dbReference type="EMBL" id="SPN67945.1"/>
    </source>
</evidence>
<dbReference type="GO" id="GO:0005524">
    <property type="term" value="F:ATP binding"/>
    <property type="evidence" value="ECO:0007669"/>
    <property type="project" value="InterPro"/>
</dbReference>
<protein>
    <submittedName>
        <fullName evidence="2">CPXV128 protein</fullName>
    </submittedName>
</protein>
<dbReference type="EMBL" id="LT993226">
    <property type="protein sequence ID" value="SPN67945.1"/>
    <property type="molecule type" value="Genomic_DNA"/>
</dbReference>
<evidence type="ECO:0000259" key="1">
    <source>
        <dbReference type="Pfam" id="PF00176"/>
    </source>
</evidence>
<name>A0A2R8F5T5_COWPX</name>
<dbReference type="SUPFAM" id="SSF52540">
    <property type="entry name" value="P-loop containing nucleoside triphosphate hydrolases"/>
    <property type="match status" value="1"/>
</dbReference>
<organismHost>
    <name type="scientific">Myodes glareolus</name>
    <name type="common">Bank vole</name>
    <name type="synonym">Clethrionomys glareolus</name>
    <dbReference type="NCBI Taxonomy" id="447135"/>
</organismHost>
<feature type="domain" description="SNF2 N-terminal" evidence="1">
    <location>
        <begin position="34"/>
        <end position="86"/>
    </location>
</feature>
<organismHost>
    <name type="scientific">Bos taurus</name>
    <name type="common">Bovine</name>
    <dbReference type="NCBI Taxonomy" id="9913"/>
</organismHost>
<dbReference type="Gene3D" id="3.40.50.300">
    <property type="entry name" value="P-loop containing nucleotide triphosphate hydrolases"/>
    <property type="match status" value="1"/>
</dbReference>
<dbReference type="Proteomes" id="UP000279063">
    <property type="component" value="Segment"/>
</dbReference>
<organismHost>
    <name type="scientific">Loxodonta africana</name>
    <name type="common">African elephant</name>
    <dbReference type="NCBI Taxonomy" id="9785"/>
</organismHost>
<proteinExistence type="predicted"/>
<organismHost>
    <name type="scientific">Microtus agrestis</name>
    <name type="common">Short-tailed field vole</name>
    <dbReference type="NCBI Taxonomy" id="29092"/>
</organismHost>
<organismHost>
    <name type="scientific">Mus musculus</name>
    <name type="common">Mouse</name>
    <dbReference type="NCBI Taxonomy" id="10090"/>
</organismHost>
<dbReference type="InterPro" id="IPR027417">
    <property type="entry name" value="P-loop_NTPase"/>
</dbReference>
<dbReference type="Pfam" id="PF00176">
    <property type="entry name" value="SNF2-rel_dom"/>
    <property type="match status" value="1"/>
</dbReference>
<gene>
    <name evidence="2" type="primary">CPXV128</name>
</gene>
<accession>A0A2R8F5T5</accession>